<evidence type="ECO:0008006" key="3">
    <source>
        <dbReference type="Google" id="ProtNLM"/>
    </source>
</evidence>
<organism evidence="1 2">
    <name type="scientific">Candidatus Enterococcus mangumiae</name>
    <dbReference type="NCBI Taxonomy" id="2230878"/>
    <lineage>
        <taxon>Bacteria</taxon>
        <taxon>Bacillati</taxon>
        <taxon>Bacillota</taxon>
        <taxon>Bacilli</taxon>
        <taxon>Lactobacillales</taxon>
        <taxon>Enterococcaceae</taxon>
        <taxon>Enterococcus</taxon>
    </lineage>
</organism>
<proteinExistence type="predicted"/>
<protein>
    <recommendedName>
        <fullName evidence="3">AbrB family transcriptional regulator</fullName>
    </recommendedName>
</protein>
<evidence type="ECO:0000313" key="2">
    <source>
        <dbReference type="Proteomes" id="UP000664360"/>
    </source>
</evidence>
<evidence type="ECO:0000313" key="1">
    <source>
        <dbReference type="EMBL" id="WYJ80201.1"/>
    </source>
</evidence>
<sequence length="76" mass="8603">MMINVKACKVGNSISISIPKQYHVEAGSEYVVYKSKNGGLIFTPKIENPFLSDEPFPKDEDEVWQTIAKEEIEKNV</sequence>
<accession>A0ABZ2SYJ5</accession>
<dbReference type="NCBIfam" id="NF047400">
    <property type="entry name" value="MazE_PemI_antitoxin"/>
    <property type="match status" value="1"/>
</dbReference>
<keyword evidence="2" id="KW-1185">Reference proteome</keyword>
<reference evidence="1 2" key="1">
    <citation type="submission" date="2024-03" db="EMBL/GenBank/DDBJ databases">
        <title>The Genome Sequence of Enterococcus sp. DIV1094.</title>
        <authorList>
            <consortium name="The Broad Institute Genomics Platform"/>
            <consortium name="The Broad Institute Microbial Omics Core"/>
            <consortium name="The Broad Institute Genomic Center for Infectious Diseases"/>
            <person name="Earl A."/>
            <person name="Manson A."/>
            <person name="Gilmore M."/>
            <person name="Schwartman J."/>
            <person name="Shea T."/>
            <person name="Abouelleil A."/>
            <person name="Cao P."/>
            <person name="Chapman S."/>
            <person name="Cusick C."/>
            <person name="Young S."/>
            <person name="Neafsey D."/>
            <person name="Nusbaum C."/>
            <person name="Birren B."/>
        </authorList>
    </citation>
    <scope>NUCLEOTIDE SEQUENCE [LARGE SCALE GENOMIC DNA]</scope>
    <source>
        <strain evidence="1 2">DIV1094</strain>
    </source>
</reference>
<name>A0ABZ2SYJ5_9ENTE</name>
<dbReference type="EMBL" id="CP147250">
    <property type="protein sequence ID" value="WYJ80201.1"/>
    <property type="molecule type" value="Genomic_DNA"/>
</dbReference>
<gene>
    <name evidence="1" type="ORF">DOK79_001758</name>
</gene>
<dbReference type="Proteomes" id="UP000664360">
    <property type="component" value="Chromosome"/>
</dbReference>